<keyword evidence="1" id="KW-0812">Transmembrane</keyword>
<name>A0A1N6L778_9BURK</name>
<dbReference type="Proteomes" id="UP000185151">
    <property type="component" value="Unassembled WGS sequence"/>
</dbReference>
<sequence>MPQGIEATKKDIPSSKWLLSLAKFSAAGAIVCIVNMVFRGNLNMSAGTVEWQFSDVLLVFLIATIVSVPTAVRDAAGASGKAAPLSPKARYRMMALLFVVAVILAAIFKWFTR</sequence>
<dbReference type="AlphaFoldDB" id="A0A1N6L778"/>
<feature type="transmembrane region" description="Helical" evidence="1">
    <location>
        <begin position="93"/>
        <end position="111"/>
    </location>
</feature>
<feature type="transmembrane region" description="Helical" evidence="1">
    <location>
        <begin position="21"/>
        <end position="39"/>
    </location>
</feature>
<gene>
    <name evidence="2" type="ORF">SAMN05444165_6297</name>
</gene>
<organism evidence="2 3">
    <name type="scientific">Paraburkholderia phenazinium</name>
    <dbReference type="NCBI Taxonomy" id="60549"/>
    <lineage>
        <taxon>Bacteria</taxon>
        <taxon>Pseudomonadati</taxon>
        <taxon>Pseudomonadota</taxon>
        <taxon>Betaproteobacteria</taxon>
        <taxon>Burkholderiales</taxon>
        <taxon>Burkholderiaceae</taxon>
        <taxon>Paraburkholderia</taxon>
    </lineage>
</organism>
<evidence type="ECO:0000313" key="3">
    <source>
        <dbReference type="Proteomes" id="UP000185151"/>
    </source>
</evidence>
<keyword evidence="3" id="KW-1185">Reference proteome</keyword>
<keyword evidence="1" id="KW-1133">Transmembrane helix</keyword>
<protein>
    <submittedName>
        <fullName evidence="2">Uncharacterized protein</fullName>
    </submittedName>
</protein>
<proteinExistence type="predicted"/>
<dbReference type="EMBL" id="FSRU01000002">
    <property type="protein sequence ID" value="SIO64526.1"/>
    <property type="molecule type" value="Genomic_DNA"/>
</dbReference>
<evidence type="ECO:0000256" key="1">
    <source>
        <dbReference type="SAM" id="Phobius"/>
    </source>
</evidence>
<accession>A0A1N6L778</accession>
<dbReference type="OrthoDB" id="9130096at2"/>
<dbReference type="RefSeq" id="WP_074301154.1">
    <property type="nucleotide sequence ID" value="NZ_FSRU01000002.1"/>
</dbReference>
<evidence type="ECO:0000313" key="2">
    <source>
        <dbReference type="EMBL" id="SIO64526.1"/>
    </source>
</evidence>
<feature type="transmembrane region" description="Helical" evidence="1">
    <location>
        <begin position="51"/>
        <end position="72"/>
    </location>
</feature>
<reference evidence="2 3" key="1">
    <citation type="submission" date="2016-11" db="EMBL/GenBank/DDBJ databases">
        <authorList>
            <person name="Jaros S."/>
            <person name="Januszkiewicz K."/>
            <person name="Wedrychowicz H."/>
        </authorList>
    </citation>
    <scope>NUCLEOTIDE SEQUENCE [LARGE SCALE GENOMIC DNA]</scope>
    <source>
        <strain evidence="2 3">GAS95</strain>
    </source>
</reference>
<keyword evidence="1" id="KW-0472">Membrane</keyword>